<dbReference type="CDD" id="cd11386">
    <property type="entry name" value="MCP_signal"/>
    <property type="match status" value="1"/>
</dbReference>
<evidence type="ECO:0000256" key="3">
    <source>
        <dbReference type="PROSITE-ProRule" id="PRU00284"/>
    </source>
</evidence>
<dbReference type="Proteomes" id="UP000824366">
    <property type="component" value="Chromosome"/>
</dbReference>
<dbReference type="PROSITE" id="PS50111">
    <property type="entry name" value="CHEMOTAXIS_TRANSDUC_2"/>
    <property type="match status" value="1"/>
</dbReference>
<evidence type="ECO:0000313" key="9">
    <source>
        <dbReference type="Proteomes" id="UP000824366"/>
    </source>
</evidence>
<protein>
    <submittedName>
        <fullName evidence="8">Uncharacterized protein</fullName>
    </submittedName>
</protein>
<organism evidence="8 9">
    <name type="scientific">Rhodoferax lithotrophicus</name>
    <dbReference type="NCBI Taxonomy" id="2798804"/>
    <lineage>
        <taxon>Bacteria</taxon>
        <taxon>Pseudomonadati</taxon>
        <taxon>Pseudomonadota</taxon>
        <taxon>Betaproteobacteria</taxon>
        <taxon>Burkholderiales</taxon>
        <taxon>Comamonadaceae</taxon>
        <taxon>Rhodoferax</taxon>
    </lineage>
</organism>
<proteinExistence type="inferred from homology"/>
<evidence type="ECO:0000259" key="7">
    <source>
        <dbReference type="PROSITE" id="PS50885"/>
    </source>
</evidence>
<feature type="compositionally biased region" description="Low complexity" evidence="4">
    <location>
        <begin position="1354"/>
        <end position="1369"/>
    </location>
</feature>
<evidence type="ECO:0000256" key="1">
    <source>
        <dbReference type="ARBA" id="ARBA00022500"/>
    </source>
</evidence>
<keyword evidence="9" id="KW-1185">Reference proteome</keyword>
<feature type="domain" description="HAMP" evidence="7">
    <location>
        <begin position="211"/>
        <end position="263"/>
    </location>
</feature>
<evidence type="ECO:0000259" key="6">
    <source>
        <dbReference type="PROSITE" id="PS50111"/>
    </source>
</evidence>
<feature type="transmembrane region" description="Helical" evidence="5">
    <location>
        <begin position="189"/>
        <end position="210"/>
    </location>
</feature>
<keyword evidence="1" id="KW-0145">Chemotaxis</keyword>
<dbReference type="PANTHER" id="PTHR43531:SF11">
    <property type="entry name" value="METHYL-ACCEPTING CHEMOTAXIS PROTEIN 3"/>
    <property type="match status" value="1"/>
</dbReference>
<feature type="domain" description="Methyl-accepting transducer" evidence="6">
    <location>
        <begin position="1153"/>
        <end position="1368"/>
    </location>
</feature>
<dbReference type="Gene3D" id="1.10.287.950">
    <property type="entry name" value="Methyl-accepting chemotaxis protein"/>
    <property type="match status" value="1"/>
</dbReference>
<dbReference type="Gene3D" id="1.20.120.1530">
    <property type="match status" value="6"/>
</dbReference>
<dbReference type="SUPFAM" id="SSF55785">
    <property type="entry name" value="PYP-like sensor domain (PAS domain)"/>
    <property type="match status" value="1"/>
</dbReference>
<dbReference type="InterPro" id="IPR004089">
    <property type="entry name" value="MCPsignal_dom"/>
</dbReference>
<sequence length="1432" mass="153168">MFSNLKISMRLALSFIVVLSLTLFIGLFSVFELGKVNQTSTDMEINWMPSVRVTSALDTNVSDFRIAELQHILSTDDKDMSKYEQDLSKITSVIEKNRSEYEKLISSAEERKIYDLFTSNWNDYLAEHNKLLALSRANKNDEAKALIRGNSQKQFDEASIDLQKLVELNVEGGKDSSKTGDALYASSRMWIFGALIAAVLLGAGLAFMVVRSITGPTRRIVESADKMAAGDFSFKLELNSKDEMGMLANAMRSLQGAVQAMTADAVLLSKAAVEGKLATRADASKHQGDFQGIVKGVNDTLDAVITPLNVAAGYVDRIAKGETPPKITDTYNGDFNTLKNNLNACIDAINAQATSAQGIADGNLGVTINVRSESDVVAKSLVGITKVLQSLQTELQRLTVASKDGLLSERGKPEQFKGAYAEVIGGVNQMLDAILLPIGEGNRVLSLIRGGNLRERVEIACKGDHDKMKQAINGVHAWLSELITYVTKVANGDMTATMGKASNDDQIHEYLVLLKQNIQNLVADTNMLSKAALAGKFETRADASKHQGDFYKVIAGTNGTLDVVVDKLEWYRSIIDAVPFPIHVIDLDMKWTYLNKAFEKLMVERGYVRDRQDAVGRPCSTANANICNTKNCGIMQLKSGVKESFFDWGNLKCKQDTANVLNAKGEAVGYVETVTDLSATLGVKSYTEKEVQRVAMNLERLSSGDLNLDLQTQEADQYTLEVKTQFGKINKSFQQVGVSLNALVADATMLSEAAVGGKLATRADASKHHGEYQKVVKGVNDTLDAVIGPLNVAAGYVDRISKGDIPQKITDTYNGDFNTLKNNLNTCVDSVNALVADANLLAKAAVDGKLATRADASKHQGDFRKVVAGVNDTLDAVIGPLNVAAGYVDRIAKGETPSKITDTYNGDFNVLKNNLNACIEAINAQAASAQGIADGNLDVAINVRCESDVVAKSLVGITKVLMNLQTELLRLTQASKEGLLSERGKPAQFKGAYADVIKGVNEMLDAILLPIGEGNRILAQISEGKLDELIAQTYKGDHEKMKQAINNVAKAVNALAADANLLSQAAVGGKLDVRADASKHLGDYRKVVNGLNEVMVAVSTPVQELTHVLGAMEGGDLTQSMKKNYEGTWDDLKSAVNNMLKKLTDVVTDVNSGAQALASASEEVSATAQSLSQAASEQAAGVEETSSSIEEMTSSIAQNTENAKITDGMASKAAKDAADGGEAVNATVEAMKQIAKKIGIIDDIAAQTNLLALNAAIEAARAGEHGKGFAVVAAEVRKLAERSQVAAQEISEVASSSVELAEKAGRLLAEIVPNIRKTSDLVQEITAASTEQSSGVGQINGAVSQLNQTTQQNASSSEELAATSEEMSSQAEQLQQTMAFFKLEGGPSRGKVVVGKLHKSTASTRVTTAKPAVSHLSTSDAGDLDESQFTKF</sequence>
<keyword evidence="5" id="KW-0812">Transmembrane</keyword>
<evidence type="ECO:0000256" key="2">
    <source>
        <dbReference type="ARBA" id="ARBA00029447"/>
    </source>
</evidence>
<gene>
    <name evidence="8" type="ORF">MIZ03_0084</name>
</gene>
<keyword evidence="3" id="KW-0807">Transducer</keyword>
<dbReference type="InterPro" id="IPR047347">
    <property type="entry name" value="YvaQ-like_sensor"/>
</dbReference>
<dbReference type="SMART" id="SM00304">
    <property type="entry name" value="HAMP"/>
    <property type="match status" value="8"/>
</dbReference>
<dbReference type="Pfam" id="PF18947">
    <property type="entry name" value="HAMP_2"/>
    <property type="match status" value="6"/>
</dbReference>
<dbReference type="PANTHER" id="PTHR43531">
    <property type="entry name" value="PROTEIN ICFG"/>
    <property type="match status" value="1"/>
</dbReference>
<dbReference type="InterPro" id="IPR051310">
    <property type="entry name" value="MCP_chemotaxis"/>
</dbReference>
<evidence type="ECO:0000256" key="4">
    <source>
        <dbReference type="SAM" id="MobiDB-lite"/>
    </source>
</evidence>
<feature type="region of interest" description="Disordered" evidence="4">
    <location>
        <begin position="1401"/>
        <end position="1432"/>
    </location>
</feature>
<dbReference type="CDD" id="cd06225">
    <property type="entry name" value="HAMP"/>
    <property type="match status" value="1"/>
</dbReference>
<keyword evidence="5" id="KW-1133">Transmembrane helix</keyword>
<evidence type="ECO:0000256" key="5">
    <source>
        <dbReference type="SAM" id="Phobius"/>
    </source>
</evidence>
<keyword evidence="5" id="KW-0472">Membrane</keyword>
<reference evidence="8 9" key="1">
    <citation type="journal article" date="2021" name="Microbiol. Spectr.">
        <title>A Single Bacterium Capable of Oxidation and Reduction of Iron at Circumneutral pH.</title>
        <authorList>
            <person name="Kato S."/>
            <person name="Ohkuma M."/>
        </authorList>
    </citation>
    <scope>NUCLEOTIDE SEQUENCE [LARGE SCALE GENOMIC DNA]</scope>
    <source>
        <strain evidence="8 9">MIZ03</strain>
    </source>
</reference>
<feature type="domain" description="HAMP" evidence="7">
    <location>
        <begin position="1096"/>
        <end position="1148"/>
    </location>
</feature>
<dbReference type="InterPro" id="IPR024478">
    <property type="entry name" value="HlyB_4HB_MCP"/>
</dbReference>
<dbReference type="InterPro" id="IPR003660">
    <property type="entry name" value="HAMP_dom"/>
</dbReference>
<dbReference type="Pfam" id="PF00015">
    <property type="entry name" value="MCPsignal"/>
    <property type="match status" value="1"/>
</dbReference>
<dbReference type="SUPFAM" id="SSF58104">
    <property type="entry name" value="Methyl-accepting chemotaxis protein (MCP) signaling domain"/>
    <property type="match status" value="1"/>
</dbReference>
<evidence type="ECO:0000313" key="8">
    <source>
        <dbReference type="EMBL" id="BCO25224.1"/>
    </source>
</evidence>
<feature type="domain" description="HAMP" evidence="7">
    <location>
        <begin position="784"/>
        <end position="836"/>
    </location>
</feature>
<feature type="transmembrane region" description="Helical" evidence="5">
    <location>
        <begin position="12"/>
        <end position="31"/>
    </location>
</feature>
<dbReference type="EMBL" id="AP024238">
    <property type="protein sequence ID" value="BCO25224.1"/>
    <property type="molecule type" value="Genomic_DNA"/>
</dbReference>
<dbReference type="Pfam" id="PF00672">
    <property type="entry name" value="HAMP"/>
    <property type="match status" value="1"/>
</dbReference>
<dbReference type="PROSITE" id="PS50885">
    <property type="entry name" value="HAMP"/>
    <property type="match status" value="3"/>
</dbReference>
<dbReference type="CDD" id="cd19411">
    <property type="entry name" value="MCP2201-like_sensor"/>
    <property type="match status" value="1"/>
</dbReference>
<dbReference type="InterPro" id="IPR035965">
    <property type="entry name" value="PAS-like_dom_sf"/>
</dbReference>
<feature type="region of interest" description="Disordered" evidence="4">
    <location>
        <begin position="1350"/>
        <end position="1371"/>
    </location>
</feature>
<dbReference type="SMART" id="SM00283">
    <property type="entry name" value="MA"/>
    <property type="match status" value="1"/>
</dbReference>
<comment type="similarity">
    <text evidence="2">Belongs to the methyl-accepting chemotaxis (MCP) protein family.</text>
</comment>
<dbReference type="SUPFAM" id="SSF158472">
    <property type="entry name" value="HAMP domain-like"/>
    <property type="match status" value="1"/>
</dbReference>
<dbReference type="Pfam" id="PF12729">
    <property type="entry name" value="4HB_MCP_1"/>
    <property type="match status" value="1"/>
</dbReference>
<name>A0ABN6CZX2_9BURK</name>
<accession>A0ABN6CZX2</accession>